<dbReference type="Pfam" id="PF13306">
    <property type="entry name" value="LRR_5"/>
    <property type="match status" value="1"/>
</dbReference>
<feature type="region of interest" description="Disordered" evidence="1">
    <location>
        <begin position="124"/>
        <end position="199"/>
    </location>
</feature>
<protein>
    <submittedName>
        <fullName evidence="3">Leucine-rich repeat domain-containing protein</fullName>
    </submittedName>
</protein>
<keyword evidence="2" id="KW-1133">Transmembrane helix</keyword>
<dbReference type="Proteomes" id="UP000823877">
    <property type="component" value="Unassembled WGS sequence"/>
</dbReference>
<evidence type="ECO:0000313" key="4">
    <source>
        <dbReference type="Proteomes" id="UP000823877"/>
    </source>
</evidence>
<feature type="compositionally biased region" description="Low complexity" evidence="1">
    <location>
        <begin position="134"/>
        <end position="196"/>
    </location>
</feature>
<reference evidence="3" key="1">
    <citation type="journal article" date="2021" name="PeerJ">
        <title>Extensive microbial diversity within the chicken gut microbiome revealed by metagenomics and culture.</title>
        <authorList>
            <person name="Gilroy R."/>
            <person name="Ravi A."/>
            <person name="Getino M."/>
            <person name="Pursley I."/>
            <person name="Horton D.L."/>
            <person name="Alikhan N.F."/>
            <person name="Baker D."/>
            <person name="Gharbi K."/>
            <person name="Hall N."/>
            <person name="Watson M."/>
            <person name="Adriaenssens E.M."/>
            <person name="Foster-Nyarko E."/>
            <person name="Jarju S."/>
            <person name="Secka A."/>
            <person name="Antonio M."/>
            <person name="Oren A."/>
            <person name="Chaudhuri R.R."/>
            <person name="La Ragione R."/>
            <person name="Hildebrand F."/>
            <person name="Pallen M.J."/>
        </authorList>
    </citation>
    <scope>NUCLEOTIDE SEQUENCE</scope>
    <source>
        <strain evidence="3">CHK188-16595</strain>
    </source>
</reference>
<dbReference type="AlphaFoldDB" id="A0A9D2MJ83"/>
<feature type="transmembrane region" description="Helical" evidence="2">
    <location>
        <begin position="67"/>
        <end position="87"/>
    </location>
</feature>
<keyword evidence="2" id="KW-0812">Transmembrane</keyword>
<organism evidence="3 4">
    <name type="scientific">Candidatus Eubacterium faecale</name>
    <dbReference type="NCBI Taxonomy" id="2838568"/>
    <lineage>
        <taxon>Bacteria</taxon>
        <taxon>Bacillati</taxon>
        <taxon>Bacillota</taxon>
        <taxon>Clostridia</taxon>
        <taxon>Eubacteriales</taxon>
        <taxon>Eubacteriaceae</taxon>
        <taxon>Eubacterium</taxon>
    </lineage>
</organism>
<dbReference type="InterPro" id="IPR032675">
    <property type="entry name" value="LRR_dom_sf"/>
</dbReference>
<dbReference type="InterPro" id="IPR026906">
    <property type="entry name" value="LRR_5"/>
</dbReference>
<dbReference type="SUPFAM" id="SSF52058">
    <property type="entry name" value="L domain-like"/>
    <property type="match status" value="1"/>
</dbReference>
<sequence length="496" mass="54756">MSKKCKNCEAVLPDEANYCLECMTAFDNSIKESKDAPIPNGTFKERLLSQLTGLKSRVSSMSKQQKAALVSALTMLLLLVPLSVYLFSPVDPVGGVTADTATGNDNNGSRPITRVEALFDEVFGTESNPNDPLSENSSTSDTGSGSGNNSVSETVESGAAAGNTEAAAPGNGNSTSTGSGSSSGSDSNGNNSTGSSEPVLNYDDWEYMMEDGDLIVTKYTGNDKNVLVPDKINDINIHKLDKHTFKDNSTLETVTFKNSEDYHIIWISSSTFYNCSSLKKVVFPTNTDMGIFPTFAVKCPNLTDIVVDHWQYKFENGALYYYDTKRWFLYEYCEGNTSSSYTVPDWVTAINNASDNFLNCKYLKKIYLNDKCSGPTPRSNYNLEGIYVGDANPSVADYNGVLYTKFEDFVQFSIYPAGKKDKSFTLPQDSYSYLRNAKNTYLETLTVPKTAEVPQKALEHLLDSFPNLKTIKIEKDHPDLSMFQSYLNDKVNIIKY</sequence>
<dbReference type="EMBL" id="DWXN01000012">
    <property type="protein sequence ID" value="HJB75244.1"/>
    <property type="molecule type" value="Genomic_DNA"/>
</dbReference>
<proteinExistence type="predicted"/>
<comment type="caution">
    <text evidence="3">The sequence shown here is derived from an EMBL/GenBank/DDBJ whole genome shotgun (WGS) entry which is preliminary data.</text>
</comment>
<gene>
    <name evidence="3" type="ORF">IAA37_06180</name>
</gene>
<evidence type="ECO:0000256" key="1">
    <source>
        <dbReference type="SAM" id="MobiDB-lite"/>
    </source>
</evidence>
<keyword evidence="2" id="KW-0472">Membrane</keyword>
<reference evidence="3" key="2">
    <citation type="submission" date="2021-04" db="EMBL/GenBank/DDBJ databases">
        <authorList>
            <person name="Gilroy R."/>
        </authorList>
    </citation>
    <scope>NUCLEOTIDE SEQUENCE</scope>
    <source>
        <strain evidence="3">CHK188-16595</strain>
    </source>
</reference>
<evidence type="ECO:0000256" key="2">
    <source>
        <dbReference type="SAM" id="Phobius"/>
    </source>
</evidence>
<dbReference type="Gene3D" id="3.80.10.10">
    <property type="entry name" value="Ribonuclease Inhibitor"/>
    <property type="match status" value="3"/>
</dbReference>
<accession>A0A9D2MJ83</accession>
<name>A0A9D2MJ83_9FIRM</name>
<evidence type="ECO:0000313" key="3">
    <source>
        <dbReference type="EMBL" id="HJB75244.1"/>
    </source>
</evidence>